<dbReference type="NCBIfam" id="TIGR03905">
    <property type="entry name" value="TIGR03905_4_Cys"/>
    <property type="match status" value="1"/>
</dbReference>
<evidence type="ECO:0000313" key="9">
    <source>
        <dbReference type="Proteomes" id="UP000005819"/>
    </source>
</evidence>
<feature type="region of interest" description="Disordered" evidence="6">
    <location>
        <begin position="84"/>
        <end position="136"/>
    </location>
</feature>
<evidence type="ECO:0000256" key="3">
    <source>
        <dbReference type="ARBA" id="ARBA00022634"/>
    </source>
</evidence>
<evidence type="ECO:0000256" key="4">
    <source>
        <dbReference type="ARBA" id="ARBA00022741"/>
    </source>
</evidence>
<protein>
    <recommendedName>
        <fullName evidence="2">ribonucleoside-diphosphate reductase</fullName>
        <ecNumber evidence="2">1.17.4.1</ecNumber>
    </recommendedName>
</protein>
<dbReference type="AlphaFoldDB" id="B0MX49"/>
<dbReference type="GO" id="GO:0004748">
    <property type="term" value="F:ribonucleoside-diphosphate reductase activity, thioredoxin disulfide as acceptor"/>
    <property type="evidence" value="ECO:0007669"/>
    <property type="project" value="UniProtKB-EC"/>
</dbReference>
<gene>
    <name evidence="8" type="ORF">ALIPUT_01786</name>
</gene>
<evidence type="ECO:0000259" key="7">
    <source>
        <dbReference type="Pfam" id="PF12637"/>
    </source>
</evidence>
<dbReference type="GO" id="GO:0071897">
    <property type="term" value="P:DNA biosynthetic process"/>
    <property type="evidence" value="ECO:0007669"/>
    <property type="project" value="UniProtKB-KW"/>
</dbReference>
<keyword evidence="4" id="KW-0547">Nucleotide-binding</keyword>
<keyword evidence="3" id="KW-0237">DNA synthesis</keyword>
<dbReference type="EMBL" id="ABFK02000020">
    <property type="protein sequence ID" value="EDS02266.1"/>
    <property type="molecule type" value="Genomic_DNA"/>
</dbReference>
<dbReference type="Proteomes" id="UP000005819">
    <property type="component" value="Unassembled WGS sequence"/>
</dbReference>
<evidence type="ECO:0000256" key="5">
    <source>
        <dbReference type="ARBA" id="ARBA00047754"/>
    </source>
</evidence>
<evidence type="ECO:0000313" key="8">
    <source>
        <dbReference type="EMBL" id="EDS02266.1"/>
    </source>
</evidence>
<proteinExistence type="inferred from homology"/>
<name>B0MX49_9BACT</name>
<accession>B0MX49</accession>
<evidence type="ECO:0000256" key="1">
    <source>
        <dbReference type="ARBA" id="ARBA00007405"/>
    </source>
</evidence>
<reference evidence="8" key="1">
    <citation type="submission" date="2007-10" db="EMBL/GenBank/DDBJ databases">
        <authorList>
            <person name="Fulton L."/>
            <person name="Clifton S."/>
            <person name="Fulton B."/>
            <person name="Xu J."/>
            <person name="Minx P."/>
            <person name="Pepin K.H."/>
            <person name="Johnson M."/>
            <person name="Thiruvilangam P."/>
            <person name="Bhonagiri V."/>
            <person name="Nash W.E."/>
            <person name="Mardis E.R."/>
            <person name="Wilson R.K."/>
        </authorList>
    </citation>
    <scope>NUCLEOTIDE SEQUENCE [LARGE SCALE GENOMIC DNA]</scope>
    <source>
        <strain evidence="8">DSM 17216</strain>
    </source>
</reference>
<dbReference type="EC" id="1.17.4.1" evidence="2"/>
<dbReference type="InterPro" id="IPR024434">
    <property type="entry name" value="TSCPD_dom"/>
</dbReference>
<dbReference type="OrthoDB" id="9801525at2"/>
<dbReference type="InterPro" id="IPR023806">
    <property type="entry name" value="CHP03905"/>
</dbReference>
<dbReference type="eggNOG" id="ENOG5032YE7">
    <property type="taxonomic scope" value="Bacteria"/>
</dbReference>
<dbReference type="Pfam" id="PF12637">
    <property type="entry name" value="TSCPD"/>
    <property type="match status" value="1"/>
</dbReference>
<evidence type="ECO:0000256" key="2">
    <source>
        <dbReference type="ARBA" id="ARBA00012274"/>
    </source>
</evidence>
<comment type="similarity">
    <text evidence="1">Belongs to the ribonucleoside diphosphate reductase class-2 family.</text>
</comment>
<dbReference type="HOGENOM" id="CLU_1871040_0_0_10"/>
<evidence type="ECO:0000256" key="6">
    <source>
        <dbReference type="SAM" id="MobiDB-lite"/>
    </source>
</evidence>
<reference evidence="8" key="2">
    <citation type="submission" date="2013-09" db="EMBL/GenBank/DDBJ databases">
        <title>Draft genome sequence of Alistipes putredinis (DSM 17216).</title>
        <authorList>
            <person name="Sudarsanam P."/>
            <person name="Ley R."/>
            <person name="Guruge J."/>
            <person name="Turnbaugh P.J."/>
            <person name="Mahowald M."/>
            <person name="Liep D."/>
            <person name="Gordon J."/>
        </authorList>
    </citation>
    <scope>NUCLEOTIDE SEQUENCE</scope>
    <source>
        <strain evidence="8">DSM 17216</strain>
    </source>
</reference>
<feature type="domain" description="TSCPD" evidence="7">
    <location>
        <begin position="6"/>
        <end position="79"/>
    </location>
</feature>
<comment type="catalytic activity">
    <reaction evidence="5">
        <text>a 2'-deoxyribonucleoside 5'-diphosphate + [thioredoxin]-disulfide + H2O = a ribonucleoside 5'-diphosphate + [thioredoxin]-dithiol</text>
        <dbReference type="Rhea" id="RHEA:23252"/>
        <dbReference type="Rhea" id="RHEA-COMP:10698"/>
        <dbReference type="Rhea" id="RHEA-COMP:10700"/>
        <dbReference type="ChEBI" id="CHEBI:15377"/>
        <dbReference type="ChEBI" id="CHEBI:29950"/>
        <dbReference type="ChEBI" id="CHEBI:50058"/>
        <dbReference type="ChEBI" id="CHEBI:57930"/>
        <dbReference type="ChEBI" id="CHEBI:73316"/>
        <dbReference type="EC" id="1.17.4.1"/>
    </reaction>
</comment>
<organism evidence="8 9">
    <name type="scientific">Alistipes putredinis DSM 17216</name>
    <dbReference type="NCBI Taxonomy" id="445970"/>
    <lineage>
        <taxon>Bacteria</taxon>
        <taxon>Pseudomonadati</taxon>
        <taxon>Bacteroidota</taxon>
        <taxon>Bacteroidia</taxon>
        <taxon>Bacteroidales</taxon>
        <taxon>Rikenellaceae</taxon>
        <taxon>Alistipes</taxon>
    </lineage>
</organism>
<sequence>MAKKFTYKTQGTCSKSIEIELEGDIVKSVRFEGGCHGNTQGIGLLTRGMQAADVIARLEGIDCKGRGTSCPDQLAKALASGPRTITATTKPENGPVLQNPGKQRKNKSSYTVSRTAPGNGAADVCRSPGPIVVTGD</sequence>
<comment type="caution">
    <text evidence="8">The sequence shown here is derived from an EMBL/GenBank/DDBJ whole genome shotgun (WGS) entry which is preliminary data.</text>
</comment>
<dbReference type="GO" id="GO:0000166">
    <property type="term" value="F:nucleotide binding"/>
    <property type="evidence" value="ECO:0007669"/>
    <property type="project" value="UniProtKB-KW"/>
</dbReference>
<keyword evidence="9" id="KW-1185">Reference proteome</keyword>